<feature type="signal peptide" evidence="1">
    <location>
        <begin position="1"/>
        <end position="22"/>
    </location>
</feature>
<protein>
    <submittedName>
        <fullName evidence="2">Uncharacterized protein</fullName>
    </submittedName>
</protein>
<keyword evidence="1" id="KW-0732">Signal</keyword>
<feature type="chain" id="PRO_5002060333" evidence="1">
    <location>
        <begin position="23"/>
        <end position="58"/>
    </location>
</feature>
<dbReference type="AlphaFoldDB" id="A0A0A9AW35"/>
<proteinExistence type="predicted"/>
<evidence type="ECO:0000256" key="1">
    <source>
        <dbReference type="SAM" id="SignalP"/>
    </source>
</evidence>
<sequence>MFCTKNKLCMVCACALLHVCDREGGKEEKHLCYLCVKPSSCFKASNCTCISFWLWAIC</sequence>
<organism evidence="2">
    <name type="scientific">Arundo donax</name>
    <name type="common">Giant reed</name>
    <name type="synonym">Donax arundinaceus</name>
    <dbReference type="NCBI Taxonomy" id="35708"/>
    <lineage>
        <taxon>Eukaryota</taxon>
        <taxon>Viridiplantae</taxon>
        <taxon>Streptophyta</taxon>
        <taxon>Embryophyta</taxon>
        <taxon>Tracheophyta</taxon>
        <taxon>Spermatophyta</taxon>
        <taxon>Magnoliopsida</taxon>
        <taxon>Liliopsida</taxon>
        <taxon>Poales</taxon>
        <taxon>Poaceae</taxon>
        <taxon>PACMAD clade</taxon>
        <taxon>Arundinoideae</taxon>
        <taxon>Arundineae</taxon>
        <taxon>Arundo</taxon>
    </lineage>
</organism>
<name>A0A0A9AW35_ARUDO</name>
<dbReference type="EMBL" id="GBRH01242544">
    <property type="protein sequence ID" value="JAD55351.1"/>
    <property type="molecule type" value="Transcribed_RNA"/>
</dbReference>
<accession>A0A0A9AW35</accession>
<reference evidence="2" key="1">
    <citation type="submission" date="2014-09" db="EMBL/GenBank/DDBJ databases">
        <authorList>
            <person name="Magalhaes I.L.F."/>
            <person name="Oliveira U."/>
            <person name="Santos F.R."/>
            <person name="Vidigal T.H.D.A."/>
            <person name="Brescovit A.D."/>
            <person name="Santos A.J."/>
        </authorList>
    </citation>
    <scope>NUCLEOTIDE SEQUENCE</scope>
    <source>
        <tissue evidence="2">Shoot tissue taken approximately 20 cm above the soil surface</tissue>
    </source>
</reference>
<evidence type="ECO:0000313" key="2">
    <source>
        <dbReference type="EMBL" id="JAD55351.1"/>
    </source>
</evidence>
<reference evidence="2" key="2">
    <citation type="journal article" date="2015" name="Data Brief">
        <title>Shoot transcriptome of the giant reed, Arundo donax.</title>
        <authorList>
            <person name="Barrero R.A."/>
            <person name="Guerrero F.D."/>
            <person name="Moolhuijzen P."/>
            <person name="Goolsby J.A."/>
            <person name="Tidwell J."/>
            <person name="Bellgard S.E."/>
            <person name="Bellgard M.I."/>
        </authorList>
    </citation>
    <scope>NUCLEOTIDE SEQUENCE</scope>
    <source>
        <tissue evidence="2">Shoot tissue taken approximately 20 cm above the soil surface</tissue>
    </source>
</reference>